<name>A0AAE0NXD9_9PEZI</name>
<dbReference type="GO" id="GO:0016491">
    <property type="term" value="F:oxidoreductase activity"/>
    <property type="evidence" value="ECO:0007669"/>
    <property type="project" value="UniProtKB-KW"/>
</dbReference>
<reference evidence="4" key="2">
    <citation type="submission" date="2023-06" db="EMBL/GenBank/DDBJ databases">
        <authorList>
            <consortium name="Lawrence Berkeley National Laboratory"/>
            <person name="Haridas S."/>
            <person name="Hensen N."/>
            <person name="Bonometti L."/>
            <person name="Westerberg I."/>
            <person name="Brannstrom I.O."/>
            <person name="Guillou S."/>
            <person name="Cros-Aarteil S."/>
            <person name="Calhoun S."/>
            <person name="Kuo A."/>
            <person name="Mondo S."/>
            <person name="Pangilinan J."/>
            <person name="Riley R."/>
            <person name="LaButti K."/>
            <person name="Andreopoulos B."/>
            <person name="Lipzen A."/>
            <person name="Chen C."/>
            <person name="Yanf M."/>
            <person name="Daum C."/>
            <person name="Ng V."/>
            <person name="Clum A."/>
            <person name="Steindorff A."/>
            <person name="Ohm R."/>
            <person name="Martin F."/>
            <person name="Silar P."/>
            <person name="Natvig D."/>
            <person name="Lalanne C."/>
            <person name="Gautier V."/>
            <person name="Ament-velasquez S.L."/>
            <person name="Kruys A."/>
            <person name="Hutchinson M.I."/>
            <person name="Powell A.J."/>
            <person name="Barry K."/>
            <person name="Miller A.N."/>
            <person name="Grigoriev I.V."/>
            <person name="Debuchy R."/>
            <person name="Gladieux P."/>
            <person name="Thoren M.H."/>
            <person name="Johannesson H."/>
        </authorList>
    </citation>
    <scope>NUCLEOTIDE SEQUENCE</scope>
    <source>
        <strain evidence="4">CBS 232.78</strain>
    </source>
</reference>
<dbReference type="CDD" id="cd05259">
    <property type="entry name" value="PCBER_SDR_a"/>
    <property type="match status" value="1"/>
</dbReference>
<reference evidence="4" key="1">
    <citation type="journal article" date="2023" name="Mol. Phylogenet. Evol.">
        <title>Genome-scale phylogeny and comparative genomics of the fungal order Sordariales.</title>
        <authorList>
            <person name="Hensen N."/>
            <person name="Bonometti L."/>
            <person name="Westerberg I."/>
            <person name="Brannstrom I.O."/>
            <person name="Guillou S."/>
            <person name="Cros-Aarteil S."/>
            <person name="Calhoun S."/>
            <person name="Haridas S."/>
            <person name="Kuo A."/>
            <person name="Mondo S."/>
            <person name="Pangilinan J."/>
            <person name="Riley R."/>
            <person name="LaButti K."/>
            <person name="Andreopoulos B."/>
            <person name="Lipzen A."/>
            <person name="Chen C."/>
            <person name="Yan M."/>
            <person name="Daum C."/>
            <person name="Ng V."/>
            <person name="Clum A."/>
            <person name="Steindorff A."/>
            <person name="Ohm R.A."/>
            <person name="Martin F."/>
            <person name="Silar P."/>
            <person name="Natvig D.O."/>
            <person name="Lalanne C."/>
            <person name="Gautier V."/>
            <person name="Ament-Velasquez S.L."/>
            <person name="Kruys A."/>
            <person name="Hutchinson M.I."/>
            <person name="Powell A.J."/>
            <person name="Barry K."/>
            <person name="Miller A.N."/>
            <person name="Grigoriev I.V."/>
            <person name="Debuchy R."/>
            <person name="Gladieux P."/>
            <person name="Hiltunen Thoren M."/>
            <person name="Johannesson H."/>
        </authorList>
    </citation>
    <scope>NUCLEOTIDE SEQUENCE</scope>
    <source>
        <strain evidence="4">CBS 232.78</strain>
    </source>
</reference>
<evidence type="ECO:0000313" key="5">
    <source>
        <dbReference type="Proteomes" id="UP001285441"/>
    </source>
</evidence>
<protein>
    <recommendedName>
        <fullName evidence="3">NmrA-like domain-containing protein</fullName>
    </recommendedName>
</protein>
<dbReference type="Gene3D" id="3.90.25.10">
    <property type="entry name" value="UDP-galactose 4-epimerase, domain 1"/>
    <property type="match status" value="1"/>
</dbReference>
<dbReference type="SUPFAM" id="SSF51735">
    <property type="entry name" value="NAD(P)-binding Rossmann-fold domains"/>
    <property type="match status" value="1"/>
</dbReference>
<evidence type="ECO:0000256" key="2">
    <source>
        <dbReference type="ARBA" id="ARBA00023002"/>
    </source>
</evidence>
<accession>A0AAE0NXD9</accession>
<dbReference type="PANTHER" id="PTHR47706">
    <property type="entry name" value="NMRA-LIKE FAMILY PROTEIN"/>
    <property type="match status" value="1"/>
</dbReference>
<dbReference type="Proteomes" id="UP001285441">
    <property type="component" value="Unassembled WGS sequence"/>
</dbReference>
<dbReference type="Gene3D" id="3.40.50.720">
    <property type="entry name" value="NAD(P)-binding Rossmann-like Domain"/>
    <property type="match status" value="1"/>
</dbReference>
<dbReference type="AlphaFoldDB" id="A0AAE0NXD9"/>
<dbReference type="InterPro" id="IPR008030">
    <property type="entry name" value="NmrA-like"/>
</dbReference>
<keyword evidence="5" id="KW-1185">Reference proteome</keyword>
<evidence type="ECO:0000313" key="4">
    <source>
        <dbReference type="EMBL" id="KAK3389369.1"/>
    </source>
</evidence>
<sequence length="298" mass="31443">MSTTITKVALAGATGNLGPAILEQLIKAGFEVTVLTREGSKHTYPAGVTAIPVNYDSLDSLVAALKGQDAVVSTIGGAALDKQLLLIEAAAQAGVKRFIPSEFGSNTSNSKVAALPAFGGKVAVQAALKEKAAAGTLSYTFVITGPFLDWGLQVGFLLDVKGKQTKIFDDGNRPFSVTTLPAIGQAVAAVLKKPAETENRTVYVHEAAVTQNQLLALAKKAVGSDGWTEEHTTAEAELAEGWAELKKENPSPHFIFKFISAAIFGEGYGSHFEKTDNELLGIKQLSEAELLELVKRFA</sequence>
<keyword evidence="2" id="KW-0560">Oxidoreductase</keyword>
<feature type="domain" description="NmrA-like" evidence="3">
    <location>
        <begin position="7"/>
        <end position="224"/>
    </location>
</feature>
<comment type="caution">
    <text evidence="4">The sequence shown here is derived from an EMBL/GenBank/DDBJ whole genome shotgun (WGS) entry which is preliminary data.</text>
</comment>
<dbReference type="Pfam" id="PF05368">
    <property type="entry name" value="NmrA"/>
    <property type="match status" value="1"/>
</dbReference>
<organism evidence="4 5">
    <name type="scientific">Podospora didyma</name>
    <dbReference type="NCBI Taxonomy" id="330526"/>
    <lineage>
        <taxon>Eukaryota</taxon>
        <taxon>Fungi</taxon>
        <taxon>Dikarya</taxon>
        <taxon>Ascomycota</taxon>
        <taxon>Pezizomycotina</taxon>
        <taxon>Sordariomycetes</taxon>
        <taxon>Sordariomycetidae</taxon>
        <taxon>Sordariales</taxon>
        <taxon>Podosporaceae</taxon>
        <taxon>Podospora</taxon>
    </lineage>
</organism>
<proteinExistence type="predicted"/>
<gene>
    <name evidence="4" type="ORF">B0H63DRAFT_427820</name>
</gene>
<dbReference type="EMBL" id="JAULSW010000002">
    <property type="protein sequence ID" value="KAK3389369.1"/>
    <property type="molecule type" value="Genomic_DNA"/>
</dbReference>
<keyword evidence="1" id="KW-0521">NADP</keyword>
<dbReference type="InterPro" id="IPR045312">
    <property type="entry name" value="PCBER-like"/>
</dbReference>
<dbReference type="InterPro" id="IPR036291">
    <property type="entry name" value="NAD(P)-bd_dom_sf"/>
</dbReference>
<evidence type="ECO:0000259" key="3">
    <source>
        <dbReference type="Pfam" id="PF05368"/>
    </source>
</evidence>
<dbReference type="InterPro" id="IPR051609">
    <property type="entry name" value="NmrA/Isoflavone_reductase-like"/>
</dbReference>
<dbReference type="PANTHER" id="PTHR47706:SF1">
    <property type="entry name" value="CIPA-LIKE, PUTATIVE (AFU_ORTHOLOGUE AFUA_1G12460)-RELATED"/>
    <property type="match status" value="1"/>
</dbReference>
<evidence type="ECO:0000256" key="1">
    <source>
        <dbReference type="ARBA" id="ARBA00022857"/>
    </source>
</evidence>